<dbReference type="Gene3D" id="3.40.50.10260">
    <property type="entry name" value="YjeF N-terminal domain"/>
    <property type="match status" value="1"/>
</dbReference>
<feature type="binding site" evidence="18">
    <location>
        <position position="160"/>
    </location>
    <ligand>
        <name>(6S)-NADPHX</name>
        <dbReference type="ChEBI" id="CHEBI:64076"/>
    </ligand>
</feature>
<comment type="function">
    <text evidence="14 19">Bifunctional enzyme that catalyzes the epimerization of the S- and R-forms of NAD(P)HX and the dehydration of the S-form of NAD(P)HX at the expense of ADP, which is converted to AMP. This allows the repair of both epimers of NAD(P)HX, a damaged form of NAD(P)H that is a result of enzymatic or heat-dependent hydration.</text>
</comment>
<dbReference type="CDD" id="cd01171">
    <property type="entry name" value="YXKO-related"/>
    <property type="match status" value="1"/>
</dbReference>
<evidence type="ECO:0000256" key="2">
    <source>
        <dbReference type="ARBA" id="ARBA00000909"/>
    </source>
</evidence>
<dbReference type="NCBIfam" id="TIGR00196">
    <property type="entry name" value="yjeF_cterm"/>
    <property type="match status" value="1"/>
</dbReference>
<evidence type="ECO:0000256" key="6">
    <source>
        <dbReference type="ARBA" id="ARBA00022741"/>
    </source>
</evidence>
<dbReference type="PANTHER" id="PTHR12592:SF0">
    <property type="entry name" value="ATP-DEPENDENT (S)-NAD(P)H-HYDRATE DEHYDRATASE"/>
    <property type="match status" value="1"/>
</dbReference>
<evidence type="ECO:0000256" key="13">
    <source>
        <dbReference type="ARBA" id="ARBA00023268"/>
    </source>
</evidence>
<sequence length="523" mass="56565">MKVSSVAEMRNLDRRATEEFGIPEEILMEDAGDAAYFVMLRGTGIKDKKFVVFCGIGNNGGDGFVVARKIQSSGGSVKVFLLGDEKKLKGSTKKNFEIISRIGIDIEVVNSIDSIKSDVTHSDAVVDSIFGTGLTRDVKGIYRDVIQLINDRGKKVFSIDIPSGINGDTGETMGCAVDADYTITLGLPKLGNVLYPGYERCGKLYLSHISFPPSLYDTEEIKVEINHPLELPERERDTHKGNCGKVLFMAGSSNYLGAPYFSALSFLKAGGGVSYLATPKSISSFLAIKGGEIVFLPQKETSFGSLAVESKDEILELSKRAEMVVMGPGVSLNEETQRLVRELADMIEKPLLIDGDGITAIAKDMDIIKNREEATILTPHMGEMSRITGMDVDQINRDKIRVLQKTAKELKAIIVLKGAHSLIGYPDESVFINMSGNPGMATAGSGDILTGTIAAIFGLGLPILNATRIGVLLHGLSGDLAAQEKGEDGITAEDILNHLPNALKHYREDFDKLSKDYGGVYMV</sequence>
<comment type="subunit">
    <text evidence="17">Homotetramer.</text>
</comment>
<comment type="similarity">
    <text evidence="3 19">In the N-terminal section; belongs to the NnrE/AIBP family.</text>
</comment>
<feature type="binding site" evidence="18">
    <location>
        <begin position="131"/>
        <end position="137"/>
    </location>
    <ligand>
        <name>(6S)-NADPHX</name>
        <dbReference type="ChEBI" id="CHEBI:64076"/>
    </ligand>
</feature>
<feature type="binding site" evidence="17">
    <location>
        <begin position="417"/>
        <end position="421"/>
    </location>
    <ligand>
        <name>AMP</name>
        <dbReference type="ChEBI" id="CHEBI:456215"/>
    </ligand>
</feature>
<dbReference type="InterPro" id="IPR030677">
    <property type="entry name" value="Nnr"/>
</dbReference>
<dbReference type="Pfam" id="PF01256">
    <property type="entry name" value="Carb_kinase"/>
    <property type="match status" value="1"/>
</dbReference>
<feature type="binding site" evidence="18">
    <location>
        <begin position="58"/>
        <end position="62"/>
    </location>
    <ligand>
        <name>(6S)-NADPHX</name>
        <dbReference type="ChEBI" id="CHEBI:64076"/>
    </ligand>
</feature>
<evidence type="ECO:0000259" key="20">
    <source>
        <dbReference type="PROSITE" id="PS51383"/>
    </source>
</evidence>
<keyword evidence="7 17" id="KW-0067">ATP-binding</keyword>
<comment type="catalytic activity">
    <reaction evidence="1 18 19">
        <text>(6R)-NADHX = (6S)-NADHX</text>
        <dbReference type="Rhea" id="RHEA:32215"/>
        <dbReference type="ChEBI" id="CHEBI:64074"/>
        <dbReference type="ChEBI" id="CHEBI:64075"/>
        <dbReference type="EC" id="5.1.99.6"/>
    </reaction>
</comment>
<dbReference type="InterPro" id="IPR036652">
    <property type="entry name" value="YjeF_N_dom_sf"/>
</dbReference>
<dbReference type="NCBIfam" id="TIGR00197">
    <property type="entry name" value="yjeF_nterm"/>
    <property type="match status" value="1"/>
</dbReference>
<keyword evidence="6 17" id="KW-0547">Nucleotide-binding</keyword>
<comment type="function">
    <text evidence="18">Catalyzes the epimerization of the S- and R-forms of NAD(P)HX, a damaged form of NAD(P)H that is a result of enzymatic or heat-dependent hydration. This is a prerequisite for the S-specific NAD(P)H-hydrate dehydratase to allow the repair of both epimers of NAD(P)HX.</text>
</comment>
<dbReference type="InterPro" id="IPR000631">
    <property type="entry name" value="CARKD"/>
</dbReference>
<evidence type="ECO:0000313" key="23">
    <source>
        <dbReference type="Proteomes" id="UP000320766"/>
    </source>
</evidence>
<keyword evidence="12 17" id="KW-0456">Lyase</keyword>
<evidence type="ECO:0000256" key="10">
    <source>
        <dbReference type="ARBA" id="ARBA00023027"/>
    </source>
</evidence>
<comment type="similarity">
    <text evidence="17">Belongs to the NnrD/CARKD family.</text>
</comment>
<comment type="similarity">
    <text evidence="4 19">In the C-terminal section; belongs to the NnrD/CARKD family.</text>
</comment>
<feature type="binding site" evidence="18">
    <location>
        <position position="127"/>
    </location>
    <ligand>
        <name>K(+)</name>
        <dbReference type="ChEBI" id="CHEBI:29103"/>
    </ligand>
</feature>
<dbReference type="EC" id="5.1.99.6" evidence="19"/>
<keyword evidence="5 18" id="KW-0479">Metal-binding</keyword>
<protein>
    <recommendedName>
        <fullName evidence="19">Bifunctional NAD(P)H-hydrate repair enzyme</fullName>
    </recommendedName>
    <alternativeName>
        <fullName evidence="19">Nicotinamide nucleotide repair protein</fullName>
    </alternativeName>
    <domain>
        <recommendedName>
            <fullName evidence="19">ADP-dependent (S)-NAD(P)H-hydrate dehydratase</fullName>
            <ecNumber evidence="19">4.2.1.136</ecNumber>
        </recommendedName>
        <alternativeName>
            <fullName evidence="19">ADP-dependent NAD(P)HX dehydratase</fullName>
        </alternativeName>
    </domain>
    <domain>
        <recommendedName>
            <fullName evidence="19">NAD(P)H-hydrate epimerase</fullName>
            <ecNumber evidence="19">5.1.99.6</ecNumber>
        </recommendedName>
    </domain>
</protein>
<comment type="catalytic activity">
    <reaction evidence="2 18 19">
        <text>(6R)-NADPHX = (6S)-NADPHX</text>
        <dbReference type="Rhea" id="RHEA:32227"/>
        <dbReference type="ChEBI" id="CHEBI:64076"/>
        <dbReference type="ChEBI" id="CHEBI:64077"/>
        <dbReference type="EC" id="5.1.99.6"/>
    </reaction>
</comment>
<dbReference type="SUPFAM" id="SSF64153">
    <property type="entry name" value="YjeF N-terminal domain-like"/>
    <property type="match status" value="1"/>
</dbReference>
<feature type="binding site" evidence="17">
    <location>
        <position position="329"/>
    </location>
    <ligand>
        <name>(6S)-NADPHX</name>
        <dbReference type="ChEBI" id="CHEBI:64076"/>
    </ligand>
</feature>
<evidence type="ECO:0000256" key="17">
    <source>
        <dbReference type="HAMAP-Rule" id="MF_01965"/>
    </source>
</evidence>
<feature type="binding site" evidence="17">
    <location>
        <position position="446"/>
    </location>
    <ligand>
        <name>AMP</name>
        <dbReference type="ChEBI" id="CHEBI:456215"/>
    </ligand>
</feature>
<feature type="binding site" evidence="18">
    <location>
        <position position="59"/>
    </location>
    <ligand>
        <name>K(+)</name>
        <dbReference type="ChEBI" id="CHEBI:29103"/>
    </ligand>
</feature>
<dbReference type="GO" id="GO:0046496">
    <property type="term" value="P:nicotinamide nucleotide metabolic process"/>
    <property type="evidence" value="ECO:0007669"/>
    <property type="project" value="UniProtKB-UniRule"/>
</dbReference>
<evidence type="ECO:0000256" key="3">
    <source>
        <dbReference type="ARBA" id="ARBA00006001"/>
    </source>
</evidence>
<keyword evidence="13" id="KW-0511">Multifunctional enzyme</keyword>
<feature type="binding site" evidence="17">
    <location>
        <position position="258"/>
    </location>
    <ligand>
        <name>(6S)-NADPHX</name>
        <dbReference type="ChEBI" id="CHEBI:64076"/>
    </ligand>
</feature>
<dbReference type="InterPro" id="IPR004443">
    <property type="entry name" value="YjeF_N_dom"/>
</dbReference>
<organism evidence="22 23">
    <name type="scientific">Candidatus Methanolliviera hydrocarbonicum</name>
    <dbReference type="NCBI Taxonomy" id="2491085"/>
    <lineage>
        <taxon>Archaea</taxon>
        <taxon>Methanobacteriati</taxon>
        <taxon>Methanobacteriota</taxon>
        <taxon>Candidatus Methanoliparia</taxon>
        <taxon>Candidatus Methanoliparales</taxon>
        <taxon>Candidatus Methanollivieraceae</taxon>
        <taxon>Candidatus Methanolliviera</taxon>
    </lineage>
</organism>
<comment type="caution">
    <text evidence="22">The sequence shown here is derived from an EMBL/GenBank/DDBJ whole genome shotgun (WGS) entry which is preliminary data.</text>
</comment>
<dbReference type="Proteomes" id="UP000320766">
    <property type="component" value="Unassembled WGS sequence"/>
</dbReference>
<dbReference type="GO" id="GO:0052856">
    <property type="term" value="F:NAD(P)HX epimerase activity"/>
    <property type="evidence" value="ECO:0007669"/>
    <property type="project" value="UniProtKB-UniRule"/>
</dbReference>
<dbReference type="PROSITE" id="PS51383">
    <property type="entry name" value="YJEF_C_3"/>
    <property type="match status" value="1"/>
</dbReference>
<dbReference type="HAMAP" id="MF_01966">
    <property type="entry name" value="NADHX_epimerase"/>
    <property type="match status" value="1"/>
</dbReference>
<keyword evidence="8 17" id="KW-0521">NADP</keyword>
<feature type="binding site" evidence="18">
    <location>
        <position position="142"/>
    </location>
    <ligand>
        <name>(6S)-NADPHX</name>
        <dbReference type="ChEBI" id="CHEBI:64076"/>
    </ligand>
</feature>
<evidence type="ECO:0000256" key="5">
    <source>
        <dbReference type="ARBA" id="ARBA00022723"/>
    </source>
</evidence>
<evidence type="ECO:0000259" key="21">
    <source>
        <dbReference type="PROSITE" id="PS51385"/>
    </source>
</evidence>
<dbReference type="GO" id="GO:0052855">
    <property type="term" value="F:ADP-dependent NAD(P)H-hydrate dehydratase activity"/>
    <property type="evidence" value="ECO:0007669"/>
    <property type="project" value="UniProtKB-UniRule"/>
</dbReference>
<evidence type="ECO:0000256" key="9">
    <source>
        <dbReference type="ARBA" id="ARBA00022958"/>
    </source>
</evidence>
<dbReference type="SUPFAM" id="SSF53613">
    <property type="entry name" value="Ribokinase-like"/>
    <property type="match status" value="1"/>
</dbReference>
<dbReference type="EMBL" id="RXIL01000069">
    <property type="protein sequence ID" value="RZN69745.1"/>
    <property type="molecule type" value="Genomic_DNA"/>
</dbReference>
<reference evidence="22 23" key="1">
    <citation type="journal article" date="2019" name="Nat. Microbiol.">
        <title>Wide diversity of methane and short-chain alkane metabolisms in uncultured archaea.</title>
        <authorList>
            <person name="Borrel G."/>
            <person name="Adam P.S."/>
            <person name="McKay L.J."/>
            <person name="Chen L.X."/>
            <person name="Sierra-Garcia I.N."/>
            <person name="Sieber C.M."/>
            <person name="Letourneur Q."/>
            <person name="Ghozlane A."/>
            <person name="Andersen G.L."/>
            <person name="Li W.J."/>
            <person name="Hallam S.J."/>
            <person name="Muyzer G."/>
            <person name="de Oliveira V.M."/>
            <person name="Inskeep W.P."/>
            <person name="Banfield J.F."/>
            <person name="Gribaldo S."/>
        </authorList>
    </citation>
    <scope>NUCLEOTIDE SEQUENCE [LARGE SCALE GENOMIC DNA]</scope>
    <source>
        <strain evidence="22">NM1b</strain>
    </source>
</reference>
<feature type="domain" description="YjeF C-terminal" evidence="20">
    <location>
        <begin position="223"/>
        <end position="506"/>
    </location>
</feature>
<feature type="binding site" evidence="18">
    <location>
        <position position="163"/>
    </location>
    <ligand>
        <name>K(+)</name>
        <dbReference type="ChEBI" id="CHEBI:29103"/>
    </ligand>
</feature>
<evidence type="ECO:0000256" key="7">
    <source>
        <dbReference type="ARBA" id="ARBA00022840"/>
    </source>
</evidence>
<evidence type="ECO:0000256" key="12">
    <source>
        <dbReference type="ARBA" id="ARBA00023239"/>
    </source>
</evidence>
<dbReference type="Pfam" id="PF03853">
    <property type="entry name" value="YjeF_N"/>
    <property type="match status" value="1"/>
</dbReference>
<evidence type="ECO:0000256" key="18">
    <source>
        <dbReference type="HAMAP-Rule" id="MF_01966"/>
    </source>
</evidence>
<gene>
    <name evidence="17" type="primary">nnrD</name>
    <name evidence="18" type="synonym">nnrE</name>
    <name evidence="22" type="ORF">EF807_04165</name>
</gene>
<evidence type="ECO:0000256" key="15">
    <source>
        <dbReference type="ARBA" id="ARBA00048238"/>
    </source>
</evidence>
<dbReference type="InterPro" id="IPR029056">
    <property type="entry name" value="Ribokinase-like"/>
</dbReference>
<comment type="cofactor">
    <cofactor evidence="18 19">
        <name>K(+)</name>
        <dbReference type="ChEBI" id="CHEBI:29103"/>
    </cofactor>
    <text evidence="18 19">Binds 1 potassium ion per subunit.</text>
</comment>
<dbReference type="PIRSF" id="PIRSF017184">
    <property type="entry name" value="Nnr"/>
    <property type="match status" value="1"/>
</dbReference>
<keyword evidence="9 18" id="KW-0630">Potassium</keyword>
<feature type="binding site" evidence="17">
    <location>
        <position position="380"/>
    </location>
    <ligand>
        <name>(6S)-NADPHX</name>
        <dbReference type="ChEBI" id="CHEBI:64076"/>
    </ligand>
</feature>
<comment type="similarity">
    <text evidence="18">Belongs to the NnrE/AIBP family.</text>
</comment>
<dbReference type="Gene3D" id="3.40.1190.20">
    <property type="match status" value="1"/>
</dbReference>
<accession>A0A520KWU0</accession>
<evidence type="ECO:0000256" key="1">
    <source>
        <dbReference type="ARBA" id="ARBA00000013"/>
    </source>
</evidence>
<dbReference type="AlphaFoldDB" id="A0A520KWU0"/>
<dbReference type="EC" id="4.2.1.136" evidence="19"/>
<dbReference type="HAMAP" id="MF_01965">
    <property type="entry name" value="NADHX_dehydratase"/>
    <property type="match status" value="1"/>
</dbReference>
<keyword evidence="11 18" id="KW-0413">Isomerase</keyword>
<dbReference type="GO" id="GO:0005524">
    <property type="term" value="F:ATP binding"/>
    <property type="evidence" value="ECO:0007669"/>
    <property type="project" value="UniProtKB-UniRule"/>
</dbReference>
<dbReference type="GO" id="GO:0110051">
    <property type="term" value="P:metabolite repair"/>
    <property type="evidence" value="ECO:0007669"/>
    <property type="project" value="TreeGrafter"/>
</dbReference>
<evidence type="ECO:0000256" key="11">
    <source>
        <dbReference type="ARBA" id="ARBA00023235"/>
    </source>
</evidence>
<evidence type="ECO:0000313" key="22">
    <source>
        <dbReference type="EMBL" id="RZN69745.1"/>
    </source>
</evidence>
<evidence type="ECO:0000256" key="8">
    <source>
        <dbReference type="ARBA" id="ARBA00022857"/>
    </source>
</evidence>
<comment type="cofactor">
    <cofactor evidence="17">
        <name>Mg(2+)</name>
        <dbReference type="ChEBI" id="CHEBI:18420"/>
    </cofactor>
</comment>
<proteinExistence type="inferred from homology"/>
<evidence type="ECO:0000256" key="16">
    <source>
        <dbReference type="ARBA" id="ARBA00049209"/>
    </source>
</evidence>
<keyword evidence="10 17" id="KW-0520">NAD</keyword>
<feature type="domain" description="YjeF N-terminal" evidence="21">
    <location>
        <begin position="9"/>
        <end position="217"/>
    </location>
</feature>
<evidence type="ECO:0000256" key="19">
    <source>
        <dbReference type="PIRNR" id="PIRNR017184"/>
    </source>
</evidence>
<comment type="catalytic activity">
    <reaction evidence="15 17 19">
        <text>(6S)-NADHX + ADP = AMP + phosphate + NADH + H(+)</text>
        <dbReference type="Rhea" id="RHEA:32223"/>
        <dbReference type="ChEBI" id="CHEBI:15378"/>
        <dbReference type="ChEBI" id="CHEBI:43474"/>
        <dbReference type="ChEBI" id="CHEBI:57945"/>
        <dbReference type="ChEBI" id="CHEBI:64074"/>
        <dbReference type="ChEBI" id="CHEBI:456215"/>
        <dbReference type="ChEBI" id="CHEBI:456216"/>
        <dbReference type="EC" id="4.2.1.136"/>
    </reaction>
</comment>
<comment type="catalytic activity">
    <reaction evidence="16 17 19">
        <text>(6S)-NADPHX + ADP = AMP + phosphate + NADPH + H(+)</text>
        <dbReference type="Rhea" id="RHEA:32235"/>
        <dbReference type="ChEBI" id="CHEBI:15378"/>
        <dbReference type="ChEBI" id="CHEBI:43474"/>
        <dbReference type="ChEBI" id="CHEBI:57783"/>
        <dbReference type="ChEBI" id="CHEBI:64076"/>
        <dbReference type="ChEBI" id="CHEBI:456215"/>
        <dbReference type="ChEBI" id="CHEBI:456216"/>
        <dbReference type="EC" id="4.2.1.136"/>
    </reaction>
</comment>
<dbReference type="PROSITE" id="PS51385">
    <property type="entry name" value="YJEF_N"/>
    <property type="match status" value="1"/>
</dbReference>
<comment type="function">
    <text evidence="17">Catalyzes the dehydration of the S-form of NAD(P)HX at the expense of ADP, which is converted to AMP. Together with NAD(P)HX epimerase, which catalyzes the epimerization of the S- and R-forms, the enzyme allows the repair of both epimers of NAD(P)HX, a damaged form of NAD(P)H that is a result of enzymatic or heat-dependent hydration.</text>
</comment>
<evidence type="ECO:0000256" key="14">
    <source>
        <dbReference type="ARBA" id="ARBA00025153"/>
    </source>
</evidence>
<feature type="binding site" evidence="17">
    <location>
        <position position="447"/>
    </location>
    <ligand>
        <name>(6S)-NADPHX</name>
        <dbReference type="ChEBI" id="CHEBI:64076"/>
    </ligand>
</feature>
<name>A0A520KWU0_9EURY</name>
<dbReference type="GO" id="GO:0046872">
    <property type="term" value="F:metal ion binding"/>
    <property type="evidence" value="ECO:0007669"/>
    <property type="project" value="UniProtKB-UniRule"/>
</dbReference>
<evidence type="ECO:0000256" key="4">
    <source>
        <dbReference type="ARBA" id="ARBA00009524"/>
    </source>
</evidence>
<dbReference type="PANTHER" id="PTHR12592">
    <property type="entry name" value="ATP-DEPENDENT (S)-NAD(P)H-HYDRATE DEHYDRATASE FAMILY MEMBER"/>
    <property type="match status" value="1"/>
</dbReference>